<accession>A0A6A5GWU1</accession>
<dbReference type="KEGG" id="crq:GCK72_016114"/>
<evidence type="ECO:0000313" key="2">
    <source>
        <dbReference type="EMBL" id="KAF1759647.1"/>
    </source>
</evidence>
<dbReference type="Proteomes" id="UP000483820">
    <property type="component" value="Chromosome IV"/>
</dbReference>
<feature type="transmembrane region" description="Helical" evidence="1">
    <location>
        <begin position="141"/>
        <end position="161"/>
    </location>
</feature>
<evidence type="ECO:0000313" key="3">
    <source>
        <dbReference type="Proteomes" id="UP000483820"/>
    </source>
</evidence>
<proteinExistence type="predicted"/>
<dbReference type="AlphaFoldDB" id="A0A6A5GWU1"/>
<comment type="caution">
    <text evidence="2">The sequence shown here is derived from an EMBL/GenBank/DDBJ whole genome shotgun (WGS) entry which is preliminary data.</text>
</comment>
<name>A0A6A5GWU1_CAERE</name>
<evidence type="ECO:0000256" key="1">
    <source>
        <dbReference type="SAM" id="Phobius"/>
    </source>
</evidence>
<keyword evidence="1" id="KW-1133">Transmembrane helix</keyword>
<feature type="transmembrane region" description="Helical" evidence="1">
    <location>
        <begin position="82"/>
        <end position="104"/>
    </location>
</feature>
<keyword evidence="1" id="KW-0812">Transmembrane</keyword>
<feature type="transmembrane region" description="Helical" evidence="1">
    <location>
        <begin position="44"/>
        <end position="61"/>
    </location>
</feature>
<dbReference type="RefSeq" id="XP_003094825.2">
    <property type="nucleotide sequence ID" value="XM_003094777.2"/>
</dbReference>
<feature type="transmembrane region" description="Helical" evidence="1">
    <location>
        <begin position="167"/>
        <end position="187"/>
    </location>
</feature>
<sequence>MMTLFVSVYPAVSIFQLLVGNRFVFSTDPQISKISQQLKFISQYDYPQIIYLALLILIAVPRIANAIKAPDEPQRLEKHKKWMVYVVNYGIFQAVFCIFMSFLYDADDETRYIITTVSQLPTVILIACFGLPYFFTCVIDYNWPIIAALIATILTSFPLIHFQPNCYAFLIVPWCFMIYFGLLELYLMHIDRIYDGLFHEINRLELDPFE</sequence>
<keyword evidence="1" id="KW-0472">Membrane</keyword>
<protein>
    <submittedName>
        <fullName evidence="2">Uncharacterized protein</fullName>
    </submittedName>
</protein>
<organism evidence="2 3">
    <name type="scientific">Caenorhabditis remanei</name>
    <name type="common">Caenorhabditis vulgaris</name>
    <dbReference type="NCBI Taxonomy" id="31234"/>
    <lineage>
        <taxon>Eukaryota</taxon>
        <taxon>Metazoa</taxon>
        <taxon>Ecdysozoa</taxon>
        <taxon>Nematoda</taxon>
        <taxon>Chromadorea</taxon>
        <taxon>Rhabditida</taxon>
        <taxon>Rhabditina</taxon>
        <taxon>Rhabditomorpha</taxon>
        <taxon>Rhabditoidea</taxon>
        <taxon>Rhabditidae</taxon>
        <taxon>Peloderinae</taxon>
        <taxon>Caenorhabditis</taxon>
    </lineage>
</organism>
<dbReference type="CTD" id="9805836"/>
<reference evidence="2 3" key="1">
    <citation type="submission" date="2019-12" db="EMBL/GenBank/DDBJ databases">
        <title>Chromosome-level assembly of the Caenorhabditis remanei genome.</title>
        <authorList>
            <person name="Teterina A.A."/>
            <person name="Willis J.H."/>
            <person name="Phillips P.C."/>
        </authorList>
    </citation>
    <scope>NUCLEOTIDE SEQUENCE [LARGE SCALE GENOMIC DNA]</scope>
    <source>
        <strain evidence="2 3">PX506</strain>
        <tissue evidence="2">Whole organism</tissue>
    </source>
</reference>
<dbReference type="GeneID" id="9805836"/>
<gene>
    <name evidence="2" type="ORF">GCK72_016114</name>
</gene>
<feature type="transmembrane region" description="Helical" evidence="1">
    <location>
        <begin position="110"/>
        <end position="134"/>
    </location>
</feature>
<dbReference type="EMBL" id="WUAV01000004">
    <property type="protein sequence ID" value="KAF1759647.1"/>
    <property type="molecule type" value="Genomic_DNA"/>
</dbReference>